<keyword evidence="2" id="KW-1185">Reference proteome</keyword>
<accession>A0A640VT55</accession>
<dbReference type="Proteomes" id="UP000436522">
    <property type="component" value="Unassembled WGS sequence"/>
</dbReference>
<dbReference type="AlphaFoldDB" id="A0A640VT55"/>
<protein>
    <submittedName>
        <fullName evidence="1">Phosphoglycerate mutase</fullName>
    </submittedName>
</protein>
<dbReference type="InterPro" id="IPR029033">
    <property type="entry name" value="His_PPase_superfam"/>
</dbReference>
<comment type="caution">
    <text evidence="1">The sequence shown here is derived from an EMBL/GenBank/DDBJ whole genome shotgun (WGS) entry which is preliminary data.</text>
</comment>
<dbReference type="EMBL" id="BLIV01000002">
    <property type="protein sequence ID" value="GFE49406.1"/>
    <property type="molecule type" value="Genomic_DNA"/>
</dbReference>
<dbReference type="RefSeq" id="WP_159975279.1">
    <property type="nucleotide sequence ID" value="NZ_BLIV01000002.1"/>
</dbReference>
<proteinExistence type="predicted"/>
<dbReference type="InterPro" id="IPR013078">
    <property type="entry name" value="His_Pase_superF_clade-1"/>
</dbReference>
<organism evidence="1 2">
    <name type="scientific">Roseobacter cerasinus</name>
    <dbReference type="NCBI Taxonomy" id="2602289"/>
    <lineage>
        <taxon>Bacteria</taxon>
        <taxon>Pseudomonadati</taxon>
        <taxon>Pseudomonadota</taxon>
        <taxon>Alphaproteobacteria</taxon>
        <taxon>Rhodobacterales</taxon>
        <taxon>Roseobacteraceae</taxon>
        <taxon>Roseobacter</taxon>
    </lineage>
</organism>
<evidence type="ECO:0000313" key="1">
    <source>
        <dbReference type="EMBL" id="GFE49406.1"/>
    </source>
</evidence>
<reference evidence="1 2" key="1">
    <citation type="submission" date="2019-12" db="EMBL/GenBank/DDBJ databases">
        <title>Roseobacter cerasinus sp. nov., isolated from seawater around aquaculture.</title>
        <authorList>
            <person name="Muramatsu S."/>
            <person name="Takabe Y."/>
            <person name="Mori K."/>
            <person name="Takaichi S."/>
            <person name="Hanada S."/>
        </authorList>
    </citation>
    <scope>NUCLEOTIDE SEQUENCE [LARGE SCALE GENOMIC DNA]</scope>
    <source>
        <strain evidence="1 2">AI77</strain>
    </source>
</reference>
<dbReference type="SUPFAM" id="SSF53254">
    <property type="entry name" value="Phosphoglycerate mutase-like"/>
    <property type="match status" value="1"/>
</dbReference>
<dbReference type="Pfam" id="PF00300">
    <property type="entry name" value="His_Phos_1"/>
    <property type="match status" value="1"/>
</dbReference>
<dbReference type="OrthoDB" id="34197at2"/>
<gene>
    <name evidence="1" type="ORF">So717_11590</name>
</gene>
<name>A0A640VT55_9RHOB</name>
<sequence>MSRLVRYLSHPQVQIDPEIPIQNWSLSKLGQSRVAALAKSGALAGTTKVISSAETKALETARPLAVALGCEVEVRARMHENDRSATGFLPPAEFEEVADAFFANPEQSVRGWETAAAAQTRIVAEVEQCQAEHAAGDLLFVGHGAVGTLLYCHLSGLAISRAYDQGPGGGGCYFEYDAEQRVPHACWRPLEQLITG</sequence>
<dbReference type="Gene3D" id="3.40.50.1240">
    <property type="entry name" value="Phosphoglycerate mutase-like"/>
    <property type="match status" value="1"/>
</dbReference>
<evidence type="ECO:0000313" key="2">
    <source>
        <dbReference type="Proteomes" id="UP000436522"/>
    </source>
</evidence>